<dbReference type="InterPro" id="IPR000008">
    <property type="entry name" value="C2_dom"/>
</dbReference>
<gene>
    <name evidence="3" type="primary">Wwp2_2</name>
    <name evidence="3" type="ORF">GTO93_0003790</name>
</gene>
<reference evidence="3" key="1">
    <citation type="journal article" date="2021" name="Cell">
        <title>Tracing the genetic footprints of vertebrate landing in non-teleost ray-finned fishes.</title>
        <authorList>
            <person name="Bi X."/>
            <person name="Wang K."/>
            <person name="Yang L."/>
            <person name="Pan H."/>
            <person name="Jiang H."/>
            <person name="Wei Q."/>
            <person name="Fang M."/>
            <person name="Yu H."/>
            <person name="Zhu C."/>
            <person name="Cai Y."/>
            <person name="He Y."/>
            <person name="Gan X."/>
            <person name="Zeng H."/>
            <person name="Yu D."/>
            <person name="Zhu Y."/>
            <person name="Jiang H."/>
            <person name="Qiu Q."/>
            <person name="Yang H."/>
            <person name="Zhang Y.E."/>
            <person name="Wang W."/>
            <person name="Zhu M."/>
            <person name="He S."/>
            <person name="Zhang G."/>
        </authorList>
    </citation>
    <scope>NUCLEOTIDE SEQUENCE</scope>
    <source>
        <strain evidence="3">Pddl_001</strain>
    </source>
</reference>
<evidence type="ECO:0000313" key="4">
    <source>
        <dbReference type="Proteomes" id="UP001166093"/>
    </source>
</evidence>
<feature type="region of interest" description="Disordered" evidence="1">
    <location>
        <begin position="272"/>
        <end position="341"/>
    </location>
</feature>
<feature type="compositionally biased region" description="Low complexity" evidence="1">
    <location>
        <begin position="296"/>
        <end position="305"/>
    </location>
</feature>
<dbReference type="SUPFAM" id="SSF49562">
    <property type="entry name" value="C2 domain (Calcium/lipid-binding domain, CaLB)"/>
    <property type="match status" value="1"/>
</dbReference>
<dbReference type="Pfam" id="PF00168">
    <property type="entry name" value="C2"/>
    <property type="match status" value="1"/>
</dbReference>
<proteinExistence type="predicted"/>
<comment type="caution">
    <text evidence="3">The sequence shown here is derived from an EMBL/GenBank/DDBJ whole genome shotgun (WGS) entry which is preliminary data.</text>
</comment>
<feature type="compositionally biased region" description="Polar residues" evidence="1">
    <location>
        <begin position="322"/>
        <end position="335"/>
    </location>
</feature>
<keyword evidence="3" id="KW-0436">Ligase</keyword>
<dbReference type="InterPro" id="IPR035892">
    <property type="entry name" value="C2_domain_sf"/>
</dbReference>
<sequence length="341" mass="35815">LSVLSAKPQSPKAPSRNSRINSFVAVTPDGLSSETKKTGRRSGNPELQWNENLTLNVTPQSRLDLKLWSCHTLRNELLGSASIDVYDTLKSNNGKIENIQLNLNLQTENKGSLVSGGELTVCLDGLAVDLGSLPNGSSVTDKSQHDEKDNANTIQSDDESQNLLPATNTPGARERTHSHLPESSRRGSAGNGDSAGNSKQSPSTRNRHGQTAKSLSNHSSSSAYVPILLRAQRYFVWSSHLGTPLHLALNSIAGKSKGKGLVDMETDPLGLDGEVAVNGTESGRGSPVCPPPPSPSVSLSTSLSASPPPSPASTEVGEPVRTATTEQPAAANQNLEALPTG</sequence>
<accession>A0ABS2XGU1</accession>
<evidence type="ECO:0000313" key="3">
    <source>
        <dbReference type="EMBL" id="MBN3273477.1"/>
    </source>
</evidence>
<name>A0ABS2XGU1_POLSP</name>
<dbReference type="PROSITE" id="PS50004">
    <property type="entry name" value="C2"/>
    <property type="match status" value="1"/>
</dbReference>
<dbReference type="Gene3D" id="2.60.40.150">
    <property type="entry name" value="C2 domain"/>
    <property type="match status" value="1"/>
</dbReference>
<feature type="compositionally biased region" description="Polar residues" evidence="1">
    <location>
        <begin position="151"/>
        <end position="170"/>
    </location>
</feature>
<feature type="region of interest" description="Disordered" evidence="1">
    <location>
        <begin position="134"/>
        <end position="219"/>
    </location>
</feature>
<keyword evidence="4" id="KW-1185">Reference proteome</keyword>
<feature type="non-terminal residue" evidence="3">
    <location>
        <position position="1"/>
    </location>
</feature>
<feature type="compositionally biased region" description="Basic and acidic residues" evidence="1">
    <location>
        <begin position="172"/>
        <end position="185"/>
    </location>
</feature>
<feature type="compositionally biased region" description="Low complexity" evidence="1">
    <location>
        <begin position="186"/>
        <end position="198"/>
    </location>
</feature>
<feature type="non-terminal residue" evidence="3">
    <location>
        <position position="341"/>
    </location>
</feature>
<feature type="region of interest" description="Disordered" evidence="1">
    <location>
        <begin position="1"/>
        <end position="46"/>
    </location>
</feature>
<dbReference type="GO" id="GO:0016874">
    <property type="term" value="F:ligase activity"/>
    <property type="evidence" value="ECO:0007669"/>
    <property type="project" value="UniProtKB-KW"/>
</dbReference>
<dbReference type="Proteomes" id="UP001166093">
    <property type="component" value="Unassembled WGS sequence"/>
</dbReference>
<evidence type="ECO:0000259" key="2">
    <source>
        <dbReference type="PROSITE" id="PS50004"/>
    </source>
</evidence>
<protein>
    <submittedName>
        <fullName evidence="3">WWP2 ligase</fullName>
    </submittedName>
</protein>
<organism evidence="3 4">
    <name type="scientific">Polyodon spathula</name>
    <name type="common">North American paddlefish</name>
    <name type="synonym">Squalus spathula</name>
    <dbReference type="NCBI Taxonomy" id="7913"/>
    <lineage>
        <taxon>Eukaryota</taxon>
        <taxon>Metazoa</taxon>
        <taxon>Chordata</taxon>
        <taxon>Craniata</taxon>
        <taxon>Vertebrata</taxon>
        <taxon>Euteleostomi</taxon>
        <taxon>Actinopterygii</taxon>
        <taxon>Chondrostei</taxon>
        <taxon>Acipenseriformes</taxon>
        <taxon>Polyodontidae</taxon>
        <taxon>Polyodon</taxon>
    </lineage>
</organism>
<dbReference type="CDD" id="cd04021">
    <property type="entry name" value="C2_E3_ubiquitin_ligase"/>
    <property type="match status" value="1"/>
</dbReference>
<evidence type="ECO:0000256" key="1">
    <source>
        <dbReference type="SAM" id="MobiDB-lite"/>
    </source>
</evidence>
<feature type="domain" description="C2" evidence="2">
    <location>
        <begin position="1"/>
        <end position="100"/>
    </location>
</feature>
<dbReference type="EMBL" id="JAAWVQ010031212">
    <property type="protein sequence ID" value="MBN3273477.1"/>
    <property type="molecule type" value="Genomic_DNA"/>
</dbReference>